<proteinExistence type="predicted"/>
<keyword evidence="4" id="KW-1185">Reference proteome</keyword>
<dbReference type="Proteomes" id="UP001218218">
    <property type="component" value="Unassembled WGS sequence"/>
</dbReference>
<organism evidence="3 4">
    <name type="scientific">Mycena albidolilacea</name>
    <dbReference type="NCBI Taxonomy" id="1033008"/>
    <lineage>
        <taxon>Eukaryota</taxon>
        <taxon>Fungi</taxon>
        <taxon>Dikarya</taxon>
        <taxon>Basidiomycota</taxon>
        <taxon>Agaricomycotina</taxon>
        <taxon>Agaricomycetes</taxon>
        <taxon>Agaricomycetidae</taxon>
        <taxon>Agaricales</taxon>
        <taxon>Marasmiineae</taxon>
        <taxon>Mycenaceae</taxon>
        <taxon>Mycena</taxon>
    </lineage>
</organism>
<protein>
    <submittedName>
        <fullName evidence="3">Uncharacterized protein</fullName>
    </submittedName>
</protein>
<accession>A0AAD7EKG5</accession>
<gene>
    <name evidence="3" type="ORF">DFH08DRAFT_880465</name>
</gene>
<feature type="transmembrane region" description="Helical" evidence="2">
    <location>
        <begin position="169"/>
        <end position="190"/>
    </location>
</feature>
<keyword evidence="2" id="KW-1133">Transmembrane helix</keyword>
<reference evidence="3" key="1">
    <citation type="submission" date="2023-03" db="EMBL/GenBank/DDBJ databases">
        <title>Massive genome expansion in bonnet fungi (Mycena s.s.) driven by repeated elements and novel gene families across ecological guilds.</title>
        <authorList>
            <consortium name="Lawrence Berkeley National Laboratory"/>
            <person name="Harder C.B."/>
            <person name="Miyauchi S."/>
            <person name="Viragh M."/>
            <person name="Kuo A."/>
            <person name="Thoen E."/>
            <person name="Andreopoulos B."/>
            <person name="Lu D."/>
            <person name="Skrede I."/>
            <person name="Drula E."/>
            <person name="Henrissat B."/>
            <person name="Morin E."/>
            <person name="Kohler A."/>
            <person name="Barry K."/>
            <person name="LaButti K."/>
            <person name="Morin E."/>
            <person name="Salamov A."/>
            <person name="Lipzen A."/>
            <person name="Mereny Z."/>
            <person name="Hegedus B."/>
            <person name="Baldrian P."/>
            <person name="Stursova M."/>
            <person name="Weitz H."/>
            <person name="Taylor A."/>
            <person name="Grigoriev I.V."/>
            <person name="Nagy L.G."/>
            <person name="Martin F."/>
            <person name="Kauserud H."/>
        </authorList>
    </citation>
    <scope>NUCLEOTIDE SEQUENCE</scope>
    <source>
        <strain evidence="3">CBHHK002</strain>
    </source>
</reference>
<evidence type="ECO:0000256" key="2">
    <source>
        <dbReference type="SAM" id="Phobius"/>
    </source>
</evidence>
<evidence type="ECO:0000256" key="1">
    <source>
        <dbReference type="SAM" id="Coils"/>
    </source>
</evidence>
<evidence type="ECO:0000313" key="4">
    <source>
        <dbReference type="Proteomes" id="UP001218218"/>
    </source>
</evidence>
<keyword evidence="2" id="KW-0472">Membrane</keyword>
<evidence type="ECO:0000313" key="3">
    <source>
        <dbReference type="EMBL" id="KAJ7334195.1"/>
    </source>
</evidence>
<comment type="caution">
    <text evidence="3">The sequence shown here is derived from an EMBL/GenBank/DDBJ whole genome shotgun (WGS) entry which is preliminary data.</text>
</comment>
<sequence length="205" mass="23266">MAAARPARNPRPVGNADCLAAVSTIKLEAALKKVSTQAAQYEHHMKDLESQLAESLSNFRAIDSLLQEAFAGLRRNAQRADHALGKQVSHITEELDSSMDSLTQLAEDLPTIQGQVADIRAAYDSGRKKAQFLLRDLTWLNTEFYERWRQIIFTSSSPVSWRWKALMRVLFTVSFVVFVWLTWITVWGGYRAHRGGQIWGERLMS</sequence>
<keyword evidence="2" id="KW-0812">Transmembrane</keyword>
<keyword evidence="1" id="KW-0175">Coiled coil</keyword>
<dbReference type="EMBL" id="JARIHO010000033">
    <property type="protein sequence ID" value="KAJ7334195.1"/>
    <property type="molecule type" value="Genomic_DNA"/>
</dbReference>
<dbReference type="AlphaFoldDB" id="A0AAD7EKG5"/>
<feature type="coiled-coil region" evidence="1">
    <location>
        <begin position="31"/>
        <end position="58"/>
    </location>
</feature>
<dbReference type="Gene3D" id="1.10.287.1490">
    <property type="match status" value="1"/>
</dbReference>
<name>A0AAD7EKG5_9AGAR</name>